<feature type="region of interest" description="Disordered" evidence="1">
    <location>
        <begin position="355"/>
        <end position="384"/>
    </location>
</feature>
<protein>
    <submittedName>
        <fullName evidence="3">Pentatricopeptide repeat-containing protein 2, mitochondrial-like</fullName>
    </submittedName>
</protein>
<accession>A0A6J3LLX9</accession>
<evidence type="ECO:0000313" key="3">
    <source>
        <dbReference type="RefSeq" id="XP_033366407.1"/>
    </source>
</evidence>
<dbReference type="GO" id="GO:0050684">
    <property type="term" value="P:regulation of mRNA processing"/>
    <property type="evidence" value="ECO:0007669"/>
    <property type="project" value="InterPro"/>
</dbReference>
<gene>
    <name evidence="3" type="primary">LOC117243230</name>
</gene>
<evidence type="ECO:0000313" key="2">
    <source>
        <dbReference type="Proteomes" id="UP000504631"/>
    </source>
</evidence>
<reference evidence="3" key="1">
    <citation type="submission" date="2025-08" db="UniProtKB">
        <authorList>
            <consortium name="RefSeq"/>
        </authorList>
    </citation>
    <scope>IDENTIFICATION</scope>
    <source>
        <tissue evidence="3">Muscle</tissue>
    </source>
</reference>
<name>A0A6J3LLX9_9HYME</name>
<sequence length="384" mass="45750">MATNLRGLCRLNISLANNAFFKYNFINVGVRCMYTERDLGVSSYENTRYVFRNQFMTIENTFREKMQEICQDQNGVVYTEDLKAMIHLAQANESDMQLLNNMLEKYIQKQEEKKFGKYIFGPVVMRMYYHLNQPEYALEAFDNNALKESFDYRTSFRILMCLLYKNNMYKEMREVYQKVLDKNGMDYIRSCNVLMYAGCLKENTPEALEYALGHWKQQYDKMKPSIRSCSLLSCLAIKNNKPEIALDILSTISLDRIMSVRSLKMLAYLHLGRYIQIIPILKRGLEEDNVRVKSHYFFADVMYELEEKLKAENVEESKQLLNLIEQARKHDFIQTNYTLEEFILRPVIFTNRDRGASENTDDKRRFRNRQQYQSQEKTELKNYF</sequence>
<keyword evidence="2" id="KW-1185">Reference proteome</keyword>
<dbReference type="AlphaFoldDB" id="A0A6J3LLX9"/>
<feature type="compositionally biased region" description="Basic and acidic residues" evidence="1">
    <location>
        <begin position="355"/>
        <end position="364"/>
    </location>
</feature>
<dbReference type="InterPro" id="IPR011990">
    <property type="entry name" value="TPR-like_helical_dom_sf"/>
</dbReference>
<dbReference type="PANTHER" id="PTHR14700">
    <property type="entry name" value="PENTATRICOPEPTIDE REPEAT-CONTAINING PROTEIN 2, MITOCHONDRIAL"/>
    <property type="match status" value="1"/>
</dbReference>
<dbReference type="GeneID" id="117243230"/>
<dbReference type="Gene3D" id="1.25.40.10">
    <property type="entry name" value="Tetratricopeptide repeat domain"/>
    <property type="match status" value="1"/>
</dbReference>
<dbReference type="Proteomes" id="UP000504631">
    <property type="component" value="Unplaced"/>
</dbReference>
<dbReference type="GO" id="GO:0005739">
    <property type="term" value="C:mitochondrion"/>
    <property type="evidence" value="ECO:0007669"/>
    <property type="project" value="InterPro"/>
</dbReference>
<dbReference type="PANTHER" id="PTHR14700:SF0">
    <property type="entry name" value="PENTATRICOPEPTIDE REPEAT-CONTAINING PROTEIN 2, MITOCHONDRIAL"/>
    <property type="match status" value="1"/>
</dbReference>
<dbReference type="KEGG" id="bvk:117243230"/>
<dbReference type="InterPro" id="IPR034629">
    <property type="entry name" value="PTCD2"/>
</dbReference>
<dbReference type="GO" id="GO:0007005">
    <property type="term" value="P:mitochondrion organization"/>
    <property type="evidence" value="ECO:0007669"/>
    <property type="project" value="TreeGrafter"/>
</dbReference>
<dbReference type="SUPFAM" id="SSF48452">
    <property type="entry name" value="TPR-like"/>
    <property type="match status" value="1"/>
</dbReference>
<dbReference type="RefSeq" id="XP_033366407.1">
    <property type="nucleotide sequence ID" value="XM_033510516.1"/>
</dbReference>
<dbReference type="GO" id="GO:0003723">
    <property type="term" value="F:RNA binding"/>
    <property type="evidence" value="ECO:0007669"/>
    <property type="project" value="TreeGrafter"/>
</dbReference>
<organism evidence="2 3">
    <name type="scientific">Bombus vosnesenskii</name>
    <dbReference type="NCBI Taxonomy" id="207650"/>
    <lineage>
        <taxon>Eukaryota</taxon>
        <taxon>Metazoa</taxon>
        <taxon>Ecdysozoa</taxon>
        <taxon>Arthropoda</taxon>
        <taxon>Hexapoda</taxon>
        <taxon>Insecta</taxon>
        <taxon>Pterygota</taxon>
        <taxon>Neoptera</taxon>
        <taxon>Endopterygota</taxon>
        <taxon>Hymenoptera</taxon>
        <taxon>Apocrita</taxon>
        <taxon>Aculeata</taxon>
        <taxon>Apoidea</taxon>
        <taxon>Anthophila</taxon>
        <taxon>Apidae</taxon>
        <taxon>Bombus</taxon>
        <taxon>Pyrobombus</taxon>
    </lineage>
</organism>
<proteinExistence type="predicted"/>
<evidence type="ECO:0000256" key="1">
    <source>
        <dbReference type="SAM" id="MobiDB-lite"/>
    </source>
</evidence>